<dbReference type="InterPro" id="IPR004864">
    <property type="entry name" value="LEA_2"/>
</dbReference>
<evidence type="ECO:0000256" key="2">
    <source>
        <dbReference type="ARBA" id="ARBA00022692"/>
    </source>
</evidence>
<dbReference type="Pfam" id="PF03168">
    <property type="entry name" value="LEA_2"/>
    <property type="match status" value="1"/>
</dbReference>
<dbReference type="SUPFAM" id="SSF117070">
    <property type="entry name" value="LEA14-like"/>
    <property type="match status" value="1"/>
</dbReference>
<dbReference type="EMBL" id="JBHFFA010000008">
    <property type="protein sequence ID" value="KAL2610660.1"/>
    <property type="molecule type" value="Genomic_DNA"/>
</dbReference>
<feature type="domain" description="Late embryogenesis abundant protein LEA-2 subgroup" evidence="6">
    <location>
        <begin position="85"/>
        <end position="182"/>
    </location>
</feature>
<keyword evidence="3 5" id="KW-1133">Transmembrane helix</keyword>
<keyword evidence="2 5" id="KW-0812">Transmembrane</keyword>
<dbReference type="PANTHER" id="PTHR31234:SF2">
    <property type="entry name" value="OS05G0199100 PROTEIN"/>
    <property type="match status" value="1"/>
</dbReference>
<evidence type="ECO:0000256" key="1">
    <source>
        <dbReference type="ARBA" id="ARBA00004167"/>
    </source>
</evidence>
<organism evidence="7 8">
    <name type="scientific">Riccia fluitans</name>
    <dbReference type="NCBI Taxonomy" id="41844"/>
    <lineage>
        <taxon>Eukaryota</taxon>
        <taxon>Viridiplantae</taxon>
        <taxon>Streptophyta</taxon>
        <taxon>Embryophyta</taxon>
        <taxon>Marchantiophyta</taxon>
        <taxon>Marchantiopsida</taxon>
        <taxon>Marchantiidae</taxon>
        <taxon>Marchantiales</taxon>
        <taxon>Ricciaceae</taxon>
        <taxon>Riccia</taxon>
    </lineage>
</organism>
<dbReference type="GO" id="GO:0016020">
    <property type="term" value="C:membrane"/>
    <property type="evidence" value="ECO:0007669"/>
    <property type="project" value="UniProtKB-SubCell"/>
</dbReference>
<keyword evidence="8" id="KW-1185">Reference proteome</keyword>
<feature type="transmembrane region" description="Helical" evidence="5">
    <location>
        <begin position="23"/>
        <end position="45"/>
    </location>
</feature>
<proteinExistence type="predicted"/>
<dbReference type="Gene3D" id="2.60.40.1820">
    <property type="match status" value="1"/>
</dbReference>
<accession>A0ABD1XPJ2</accession>
<sequence length="209" mass="23179">MRQSAQVEERGNSKEKRFAGKGLGMAAVVMIAGAGSAAGACLYAIRPRDPVFEVMSIELKGFNLRFCTDSPMLMAVVDVELTLAIKVTNDNVAPIEYSSTIMDVFYRGSLLGQAKVEEGSQAARSSKVIYVPCKLDGLEMTNHVKDLFKDVTKREMTLHSVVTIAGRARVWKWTHNFEVHVTSDIKVDPIFLDVIEQENKVEMELEPPL</sequence>
<dbReference type="Proteomes" id="UP001605036">
    <property type="component" value="Unassembled WGS sequence"/>
</dbReference>
<dbReference type="PANTHER" id="PTHR31234">
    <property type="entry name" value="LATE EMBRYOGENESIS ABUNDANT (LEA) HYDROXYPROLINE-RICH GLYCOPROTEIN FAMILY"/>
    <property type="match status" value="1"/>
</dbReference>
<evidence type="ECO:0000256" key="4">
    <source>
        <dbReference type="ARBA" id="ARBA00023136"/>
    </source>
</evidence>
<name>A0ABD1XPJ2_9MARC</name>
<evidence type="ECO:0000313" key="8">
    <source>
        <dbReference type="Proteomes" id="UP001605036"/>
    </source>
</evidence>
<evidence type="ECO:0000313" key="7">
    <source>
        <dbReference type="EMBL" id="KAL2610660.1"/>
    </source>
</evidence>
<evidence type="ECO:0000259" key="6">
    <source>
        <dbReference type="Pfam" id="PF03168"/>
    </source>
</evidence>
<protein>
    <recommendedName>
        <fullName evidence="6">Late embryogenesis abundant protein LEA-2 subgroup domain-containing protein</fullName>
    </recommendedName>
</protein>
<dbReference type="AlphaFoldDB" id="A0ABD1XPJ2"/>
<reference evidence="7 8" key="1">
    <citation type="submission" date="2024-09" db="EMBL/GenBank/DDBJ databases">
        <title>Chromosome-scale assembly of Riccia fluitans.</title>
        <authorList>
            <person name="Paukszto L."/>
            <person name="Sawicki J."/>
            <person name="Karawczyk K."/>
            <person name="Piernik-Szablinska J."/>
            <person name="Szczecinska M."/>
            <person name="Mazdziarz M."/>
        </authorList>
    </citation>
    <scope>NUCLEOTIDE SEQUENCE [LARGE SCALE GENOMIC DNA]</scope>
    <source>
        <strain evidence="7">Rf_01</strain>
        <tissue evidence="7">Aerial parts of the thallus</tissue>
    </source>
</reference>
<keyword evidence="4 5" id="KW-0472">Membrane</keyword>
<evidence type="ECO:0000256" key="3">
    <source>
        <dbReference type="ARBA" id="ARBA00022989"/>
    </source>
</evidence>
<gene>
    <name evidence="7" type="ORF">R1flu_029233</name>
</gene>
<comment type="caution">
    <text evidence="7">The sequence shown here is derived from an EMBL/GenBank/DDBJ whole genome shotgun (WGS) entry which is preliminary data.</text>
</comment>
<comment type="subcellular location">
    <subcellularLocation>
        <location evidence="1">Membrane</location>
        <topology evidence="1">Single-pass membrane protein</topology>
    </subcellularLocation>
</comment>
<dbReference type="InterPro" id="IPR044839">
    <property type="entry name" value="NDR1-like"/>
</dbReference>
<evidence type="ECO:0000256" key="5">
    <source>
        <dbReference type="SAM" id="Phobius"/>
    </source>
</evidence>